<gene>
    <name evidence="3" type="ORF">GCM10022236_13600</name>
</gene>
<dbReference type="Proteomes" id="UP001501490">
    <property type="component" value="Unassembled WGS sequence"/>
</dbReference>
<evidence type="ECO:0000259" key="2">
    <source>
        <dbReference type="Pfam" id="PF22725"/>
    </source>
</evidence>
<proteinExistence type="predicted"/>
<dbReference type="SUPFAM" id="SSF51735">
    <property type="entry name" value="NAD(P)-binding Rossmann-fold domains"/>
    <property type="match status" value="1"/>
</dbReference>
<dbReference type="InterPro" id="IPR036291">
    <property type="entry name" value="NAD(P)-bd_dom_sf"/>
</dbReference>
<accession>A0ABP6ZPV1</accession>
<dbReference type="InterPro" id="IPR052515">
    <property type="entry name" value="Gfo/Idh/MocA_Oxidoreductase"/>
</dbReference>
<name>A0ABP6ZPV1_9ACTN</name>
<dbReference type="Pfam" id="PF22725">
    <property type="entry name" value="GFO_IDH_MocA_C3"/>
    <property type="match status" value="1"/>
</dbReference>
<sequence length="327" mass="35074">MIRAAVIGCGDISVVHLDAIAAMPDARLVAVVDRDPAARSSASAKWDVPAYADHATMLAEVRPDVVHVCTPHDQHVEPAIDCLRAGVPVLAEKPVAHTMAEAERLTAAADENAGVKIGICLQNRYNTAVRAIRSRLDSGELGAVLGGHGTVLWHRPQRYYDAKPWRGQASRAGGGVLINQAIHTLDLLQWLVGPVTGVAGRAGHYGPTDTDVEDTAQLVLDHRGGARSVFFATNLNPVDAPVALQIATEHATLDLRGNLTISHADGRVEVIEERRALTSGRSYWGVSHELLIADFYAGLGDPDPFWIGPREAAESLRIISEVYALSR</sequence>
<feature type="domain" description="Gfo/Idh/MocA-like oxidoreductase N-terminal" evidence="1">
    <location>
        <begin position="2"/>
        <end position="112"/>
    </location>
</feature>
<dbReference type="InterPro" id="IPR000683">
    <property type="entry name" value="Gfo/Idh/MocA-like_OxRdtase_N"/>
</dbReference>
<comment type="caution">
    <text evidence="3">The sequence shown here is derived from an EMBL/GenBank/DDBJ whole genome shotgun (WGS) entry which is preliminary data.</text>
</comment>
<protein>
    <submittedName>
        <fullName evidence="3">Gfo/Idh/MocA family oxidoreductase</fullName>
    </submittedName>
</protein>
<dbReference type="PANTHER" id="PTHR43249:SF1">
    <property type="entry name" value="D-GLUCOSIDE 3-DEHYDROGENASE"/>
    <property type="match status" value="1"/>
</dbReference>
<feature type="domain" description="GFO/IDH/MocA-like oxidoreductase" evidence="2">
    <location>
        <begin position="129"/>
        <end position="253"/>
    </location>
</feature>
<evidence type="ECO:0000313" key="3">
    <source>
        <dbReference type="EMBL" id="GAA3613069.1"/>
    </source>
</evidence>
<evidence type="ECO:0000259" key="1">
    <source>
        <dbReference type="Pfam" id="PF01408"/>
    </source>
</evidence>
<organism evidence="3 4">
    <name type="scientific">Microlunatus ginsengisoli</name>
    <dbReference type="NCBI Taxonomy" id="363863"/>
    <lineage>
        <taxon>Bacteria</taxon>
        <taxon>Bacillati</taxon>
        <taxon>Actinomycetota</taxon>
        <taxon>Actinomycetes</taxon>
        <taxon>Propionibacteriales</taxon>
        <taxon>Propionibacteriaceae</taxon>
        <taxon>Microlunatus</taxon>
    </lineage>
</organism>
<dbReference type="Gene3D" id="3.40.50.720">
    <property type="entry name" value="NAD(P)-binding Rossmann-like Domain"/>
    <property type="match status" value="1"/>
</dbReference>
<reference evidence="4" key="1">
    <citation type="journal article" date="2019" name="Int. J. Syst. Evol. Microbiol.">
        <title>The Global Catalogue of Microorganisms (GCM) 10K type strain sequencing project: providing services to taxonomists for standard genome sequencing and annotation.</title>
        <authorList>
            <consortium name="The Broad Institute Genomics Platform"/>
            <consortium name="The Broad Institute Genome Sequencing Center for Infectious Disease"/>
            <person name="Wu L."/>
            <person name="Ma J."/>
        </authorList>
    </citation>
    <scope>NUCLEOTIDE SEQUENCE [LARGE SCALE GENOMIC DNA]</scope>
    <source>
        <strain evidence="4">JCM 16929</strain>
    </source>
</reference>
<dbReference type="EMBL" id="BAABAB010000009">
    <property type="protein sequence ID" value="GAA3613069.1"/>
    <property type="molecule type" value="Genomic_DNA"/>
</dbReference>
<evidence type="ECO:0000313" key="4">
    <source>
        <dbReference type="Proteomes" id="UP001501490"/>
    </source>
</evidence>
<dbReference type="PANTHER" id="PTHR43249">
    <property type="entry name" value="UDP-N-ACETYL-2-AMINO-2-DEOXY-D-GLUCURONATE OXIDASE"/>
    <property type="match status" value="1"/>
</dbReference>
<dbReference type="Pfam" id="PF01408">
    <property type="entry name" value="GFO_IDH_MocA"/>
    <property type="match status" value="1"/>
</dbReference>
<dbReference type="RefSeq" id="WP_344802701.1">
    <property type="nucleotide sequence ID" value="NZ_BAABAB010000009.1"/>
</dbReference>
<dbReference type="SUPFAM" id="SSF55347">
    <property type="entry name" value="Glyceraldehyde-3-phosphate dehydrogenase-like, C-terminal domain"/>
    <property type="match status" value="1"/>
</dbReference>
<keyword evidence="4" id="KW-1185">Reference proteome</keyword>
<dbReference type="Gene3D" id="3.30.360.10">
    <property type="entry name" value="Dihydrodipicolinate Reductase, domain 2"/>
    <property type="match status" value="1"/>
</dbReference>
<dbReference type="InterPro" id="IPR055170">
    <property type="entry name" value="GFO_IDH_MocA-like_dom"/>
</dbReference>